<accession>A0ABQ9TTK7</accession>
<dbReference type="Proteomes" id="UP001266305">
    <property type="component" value="Unassembled WGS sequence"/>
</dbReference>
<organism evidence="1 2">
    <name type="scientific">Saguinus oedipus</name>
    <name type="common">Cotton-top tamarin</name>
    <name type="synonym">Oedipomidas oedipus</name>
    <dbReference type="NCBI Taxonomy" id="9490"/>
    <lineage>
        <taxon>Eukaryota</taxon>
        <taxon>Metazoa</taxon>
        <taxon>Chordata</taxon>
        <taxon>Craniata</taxon>
        <taxon>Vertebrata</taxon>
        <taxon>Euteleostomi</taxon>
        <taxon>Mammalia</taxon>
        <taxon>Eutheria</taxon>
        <taxon>Euarchontoglires</taxon>
        <taxon>Primates</taxon>
        <taxon>Haplorrhini</taxon>
        <taxon>Platyrrhini</taxon>
        <taxon>Cebidae</taxon>
        <taxon>Callitrichinae</taxon>
        <taxon>Saguinus</taxon>
    </lineage>
</organism>
<reference evidence="1 2" key="1">
    <citation type="submission" date="2023-05" db="EMBL/GenBank/DDBJ databases">
        <title>B98-5 Cell Line De Novo Hybrid Assembly: An Optical Mapping Approach.</title>
        <authorList>
            <person name="Kananen K."/>
            <person name="Auerbach J.A."/>
            <person name="Kautto E."/>
            <person name="Blachly J.S."/>
        </authorList>
    </citation>
    <scope>NUCLEOTIDE SEQUENCE [LARGE SCALE GENOMIC DNA]</scope>
    <source>
        <strain evidence="1">B95-8</strain>
        <tissue evidence="1">Cell line</tissue>
    </source>
</reference>
<sequence>MKYSTEAIPVLSLPTRPWIWSFGAGLFESQTLMPVTRHTLHVSNVTKATILAAICTSV</sequence>
<protein>
    <submittedName>
        <fullName evidence="1">Uncharacterized protein</fullName>
    </submittedName>
</protein>
<comment type="caution">
    <text evidence="1">The sequence shown here is derived from an EMBL/GenBank/DDBJ whole genome shotgun (WGS) entry which is preliminary data.</text>
</comment>
<evidence type="ECO:0000313" key="2">
    <source>
        <dbReference type="Proteomes" id="UP001266305"/>
    </source>
</evidence>
<name>A0ABQ9TTK7_SAGOE</name>
<keyword evidence="2" id="KW-1185">Reference proteome</keyword>
<feature type="non-terminal residue" evidence="1">
    <location>
        <position position="58"/>
    </location>
</feature>
<gene>
    <name evidence="1" type="ORF">P7K49_034034</name>
</gene>
<dbReference type="EMBL" id="JASSZA010000019">
    <property type="protein sequence ID" value="KAK2088127.1"/>
    <property type="molecule type" value="Genomic_DNA"/>
</dbReference>
<proteinExistence type="predicted"/>
<evidence type="ECO:0000313" key="1">
    <source>
        <dbReference type="EMBL" id="KAK2088127.1"/>
    </source>
</evidence>